<dbReference type="EMBL" id="AP003348">
    <property type="protein sequence ID" value="BAD73501.1"/>
    <property type="molecule type" value="Genomic_DNA"/>
</dbReference>
<evidence type="ECO:0000313" key="4">
    <source>
        <dbReference type="Proteomes" id="UP000000763"/>
    </source>
</evidence>
<feature type="signal peptide" evidence="1">
    <location>
        <begin position="1"/>
        <end position="19"/>
    </location>
</feature>
<evidence type="ECO:0000256" key="1">
    <source>
        <dbReference type="SAM" id="SignalP"/>
    </source>
</evidence>
<proteinExistence type="predicted"/>
<feature type="chain" id="PRO_5010140297" evidence="1">
    <location>
        <begin position="20"/>
        <end position="69"/>
    </location>
</feature>
<accession>Q5QM54</accession>
<evidence type="ECO:0000313" key="2">
    <source>
        <dbReference type="EMBL" id="BAD73501.1"/>
    </source>
</evidence>
<reference evidence="2" key="1">
    <citation type="journal article" date="2002" name="Nature">
        <title>The genome sequence and structure of rice chromosome 1.</title>
        <authorList>
            <person name="Sasaki T."/>
            <person name="Matsumoto T."/>
            <person name="Yamamoto K."/>
            <person name="Sakata K."/>
            <person name="Baba T."/>
            <person name="Katayose Y."/>
            <person name="Wu J."/>
            <person name="Niimura Y."/>
            <person name="Cheng Z."/>
            <person name="Nagamura Y."/>
            <person name="Antonio B.A."/>
            <person name="Kanamori H."/>
            <person name="Hosokawa S."/>
            <person name="Masukawa M."/>
            <person name="Arikawa K."/>
            <person name="Chiden Y."/>
            <person name="Hayashi M."/>
            <person name="Okamoto M."/>
            <person name="Ando T."/>
            <person name="Aoki H."/>
            <person name="Arita K."/>
            <person name="Hamada M."/>
            <person name="Harada C."/>
            <person name="Hijishita S."/>
            <person name="Honda M."/>
            <person name="Ichikawa Y."/>
            <person name="Idonuma A."/>
            <person name="Iijima M."/>
            <person name="Ikeda M."/>
            <person name="Ikeno M."/>
            <person name="Itoh S."/>
            <person name="Itoh T."/>
            <person name="Itoh Y."/>
            <person name="Itoh Y."/>
            <person name="Iwabuchi A."/>
            <person name="Kamiya K."/>
            <person name="Karasawa W."/>
            <person name="Katagiri S."/>
            <person name="Kikuta A."/>
            <person name="Kobayashi N."/>
            <person name="Kono I."/>
            <person name="Machita K."/>
            <person name="Maehara T."/>
            <person name="Mizuno H."/>
            <person name="Mizubayashi T."/>
            <person name="Mukai Y."/>
            <person name="Nagasaki H."/>
            <person name="Nakashima M."/>
            <person name="Nakama Y."/>
            <person name="Nakamichi Y."/>
            <person name="Nakamura M."/>
            <person name="Namiki N."/>
            <person name="Negishi M."/>
            <person name="Ohta I."/>
            <person name="Ono N."/>
            <person name="Saji S."/>
            <person name="Sakai K."/>
            <person name="Shibata M."/>
            <person name="Shimokawa T."/>
            <person name="Shomura A."/>
            <person name="Song J."/>
            <person name="Takazaki Y."/>
            <person name="Terasawa K."/>
            <person name="Tsuji K."/>
            <person name="Waki K."/>
            <person name="Yamagata H."/>
            <person name="Yamane H."/>
            <person name="Yoshiki S."/>
            <person name="Yoshihara R."/>
            <person name="Yukawa K."/>
            <person name="Zhong H."/>
            <person name="Iwama H."/>
            <person name="Endo T."/>
            <person name="Ito H."/>
            <person name="Hahn J.H."/>
            <person name="Kim H.I."/>
            <person name="Eun M.Y."/>
            <person name="Yano M."/>
            <person name="Jiang J."/>
            <person name="Gojobori T."/>
        </authorList>
    </citation>
    <scope>NUCLEOTIDE SEQUENCE</scope>
</reference>
<reference evidence="4" key="2">
    <citation type="journal article" date="2005" name="Nature">
        <title>The map-based sequence of the rice genome.</title>
        <authorList>
            <consortium name="International rice genome sequencing project (IRGSP)"/>
            <person name="Matsumoto T."/>
            <person name="Wu J."/>
            <person name="Kanamori H."/>
            <person name="Katayose Y."/>
            <person name="Fujisawa M."/>
            <person name="Namiki N."/>
            <person name="Mizuno H."/>
            <person name="Yamamoto K."/>
            <person name="Antonio B.A."/>
            <person name="Baba T."/>
            <person name="Sakata K."/>
            <person name="Nagamura Y."/>
            <person name="Aoki H."/>
            <person name="Arikawa K."/>
            <person name="Arita K."/>
            <person name="Bito T."/>
            <person name="Chiden Y."/>
            <person name="Fujitsuka N."/>
            <person name="Fukunaka R."/>
            <person name="Hamada M."/>
            <person name="Harada C."/>
            <person name="Hayashi A."/>
            <person name="Hijishita S."/>
            <person name="Honda M."/>
            <person name="Hosokawa S."/>
            <person name="Ichikawa Y."/>
            <person name="Idonuma A."/>
            <person name="Iijima M."/>
            <person name="Ikeda M."/>
            <person name="Ikeno M."/>
            <person name="Ito K."/>
            <person name="Ito S."/>
            <person name="Ito T."/>
            <person name="Ito Y."/>
            <person name="Ito Y."/>
            <person name="Iwabuchi A."/>
            <person name="Kamiya K."/>
            <person name="Karasawa W."/>
            <person name="Kurita K."/>
            <person name="Katagiri S."/>
            <person name="Kikuta A."/>
            <person name="Kobayashi H."/>
            <person name="Kobayashi N."/>
            <person name="Machita K."/>
            <person name="Maehara T."/>
            <person name="Masukawa M."/>
            <person name="Mizubayashi T."/>
            <person name="Mukai Y."/>
            <person name="Nagasaki H."/>
            <person name="Nagata Y."/>
            <person name="Naito S."/>
            <person name="Nakashima M."/>
            <person name="Nakama Y."/>
            <person name="Nakamichi Y."/>
            <person name="Nakamura M."/>
            <person name="Meguro A."/>
            <person name="Negishi M."/>
            <person name="Ohta I."/>
            <person name="Ohta T."/>
            <person name="Okamoto M."/>
            <person name="Ono N."/>
            <person name="Saji S."/>
            <person name="Sakaguchi M."/>
            <person name="Sakai K."/>
            <person name="Shibata M."/>
            <person name="Shimokawa T."/>
            <person name="Song J."/>
            <person name="Takazaki Y."/>
            <person name="Terasawa K."/>
            <person name="Tsugane M."/>
            <person name="Tsuji K."/>
            <person name="Ueda S."/>
            <person name="Waki K."/>
            <person name="Yamagata H."/>
            <person name="Yamamoto M."/>
            <person name="Yamamoto S."/>
            <person name="Yamane H."/>
            <person name="Yoshiki S."/>
            <person name="Yoshihara R."/>
            <person name="Yukawa K."/>
            <person name="Zhong H."/>
            <person name="Yano M."/>
            <person name="Yuan Q."/>
            <person name="Ouyang S."/>
            <person name="Liu J."/>
            <person name="Jones K.M."/>
            <person name="Gansberger K."/>
            <person name="Moffat K."/>
            <person name="Hill J."/>
            <person name="Bera J."/>
            <person name="Fadrosh D."/>
            <person name="Jin S."/>
            <person name="Johri S."/>
            <person name="Kim M."/>
            <person name="Overton L."/>
            <person name="Reardon M."/>
            <person name="Tsitrin T."/>
            <person name="Vuong H."/>
            <person name="Weaver B."/>
            <person name="Ciecko A."/>
            <person name="Tallon L."/>
            <person name="Jackson J."/>
            <person name="Pai G."/>
            <person name="Aken S.V."/>
            <person name="Utterback T."/>
            <person name="Reidmuller S."/>
            <person name="Feldblyum T."/>
            <person name="Hsiao J."/>
            <person name="Zismann V."/>
            <person name="Iobst S."/>
            <person name="de Vazeille A.R."/>
            <person name="Buell C.R."/>
            <person name="Ying K."/>
            <person name="Li Y."/>
            <person name="Lu T."/>
            <person name="Huang Y."/>
            <person name="Zhao Q."/>
            <person name="Feng Q."/>
            <person name="Zhang L."/>
            <person name="Zhu J."/>
            <person name="Weng Q."/>
            <person name="Mu J."/>
            <person name="Lu Y."/>
            <person name="Fan D."/>
            <person name="Liu Y."/>
            <person name="Guan J."/>
            <person name="Zhang Y."/>
            <person name="Yu S."/>
            <person name="Liu X."/>
            <person name="Zhang Y."/>
            <person name="Hong G."/>
            <person name="Han B."/>
            <person name="Choisne N."/>
            <person name="Demange N."/>
            <person name="Orjeda G."/>
            <person name="Samain S."/>
            <person name="Cattolico L."/>
            <person name="Pelletier E."/>
            <person name="Couloux A."/>
            <person name="Segurens B."/>
            <person name="Wincker P."/>
            <person name="D'Hont A."/>
            <person name="Scarpelli C."/>
            <person name="Weissenbach J."/>
            <person name="Salanoubat M."/>
            <person name="Quetier F."/>
            <person name="Yu Y."/>
            <person name="Kim H.R."/>
            <person name="Rambo T."/>
            <person name="Currie J."/>
            <person name="Collura K."/>
            <person name="Luo M."/>
            <person name="Yang T."/>
            <person name="Ammiraju J.S.S."/>
            <person name="Engler F."/>
            <person name="Soderlund C."/>
            <person name="Wing R.A."/>
            <person name="Palmer L.E."/>
            <person name="de la Bastide M."/>
            <person name="Spiegel L."/>
            <person name="Nascimento L."/>
            <person name="Zutavern T."/>
            <person name="O'Shaughnessy A."/>
            <person name="Dike S."/>
            <person name="Dedhia N."/>
            <person name="Preston R."/>
            <person name="Balija V."/>
            <person name="McCombie W.R."/>
            <person name="Chow T."/>
            <person name="Chen H."/>
            <person name="Chung M."/>
            <person name="Chen C."/>
            <person name="Shaw J."/>
            <person name="Wu H."/>
            <person name="Hsiao K."/>
            <person name="Chao Y."/>
            <person name="Chu M."/>
            <person name="Cheng C."/>
            <person name="Hour A."/>
            <person name="Lee P."/>
            <person name="Lin S."/>
            <person name="Lin Y."/>
            <person name="Liou J."/>
            <person name="Liu S."/>
            <person name="Hsing Y."/>
            <person name="Raghuvanshi S."/>
            <person name="Mohanty A."/>
            <person name="Bharti A.K."/>
            <person name="Gaur A."/>
            <person name="Gupta V."/>
            <person name="Kumar D."/>
            <person name="Ravi V."/>
            <person name="Vij S."/>
            <person name="Kapur A."/>
            <person name="Khurana P."/>
            <person name="Khurana P."/>
            <person name="Khurana J.P."/>
            <person name="Tyagi A.K."/>
            <person name="Gaikwad K."/>
            <person name="Singh A."/>
            <person name="Dalal V."/>
            <person name="Srivastava S."/>
            <person name="Dixit A."/>
            <person name="Pal A.K."/>
            <person name="Ghazi I.A."/>
            <person name="Yadav M."/>
            <person name="Pandit A."/>
            <person name="Bhargava A."/>
            <person name="Sureshbabu K."/>
            <person name="Batra K."/>
            <person name="Sharma T.R."/>
            <person name="Mohapatra T."/>
            <person name="Singh N.K."/>
            <person name="Messing J."/>
            <person name="Nelson A.B."/>
            <person name="Fuks G."/>
            <person name="Kavchok S."/>
            <person name="Keizer G."/>
            <person name="Linton E."/>
            <person name="Llaca V."/>
            <person name="Song R."/>
            <person name="Tanyolac B."/>
            <person name="Young S."/>
            <person name="Ho-Il K."/>
            <person name="Hahn J.H."/>
            <person name="Sangsakoo G."/>
            <person name="Vanavichit A."/>
            <person name="de Mattos Luiz.A.T."/>
            <person name="Zimmer P.D."/>
            <person name="Malone G."/>
            <person name="Dellagostin O."/>
            <person name="de Oliveira A.C."/>
            <person name="Bevan M."/>
            <person name="Bancroft I."/>
            <person name="Minx P."/>
            <person name="Cordum H."/>
            <person name="Wilson R."/>
            <person name="Cheng Z."/>
            <person name="Jin W."/>
            <person name="Jiang J."/>
            <person name="Leong S.A."/>
            <person name="Iwama H."/>
            <person name="Gojobori T."/>
            <person name="Itoh T."/>
            <person name="Niimura Y."/>
            <person name="Fujii Y."/>
            <person name="Habara T."/>
            <person name="Sakai H."/>
            <person name="Sato Y."/>
            <person name="Wilson G."/>
            <person name="Kumar K."/>
            <person name="McCouch S."/>
            <person name="Juretic N."/>
            <person name="Hoen D."/>
            <person name="Wright S."/>
            <person name="Bruskiewich R."/>
            <person name="Bureau T."/>
            <person name="Miyao A."/>
            <person name="Hirochika H."/>
            <person name="Nishikawa T."/>
            <person name="Kadowaki K."/>
            <person name="Sugiura M."/>
            <person name="Burr B."/>
            <person name="Sasaki T."/>
        </authorList>
    </citation>
    <scope>NUCLEOTIDE SEQUENCE [LARGE SCALE GENOMIC DNA]</scope>
    <source>
        <strain evidence="4">cv. Nipponbare</strain>
    </source>
</reference>
<sequence length="69" mass="7304">MDWVAALDVTLLLLPASMTYTVVMDPGAIHSPKCGELKARADKLGIGSRAGSLTATVFTLSSSLPPFRR</sequence>
<gene>
    <name evidence="3" type="ORF">P0031D02.5</name>
    <name evidence="2" type="ORF">P0485B12.37</name>
</gene>
<protein>
    <submittedName>
        <fullName evidence="2">Uncharacterized protein</fullName>
    </submittedName>
</protein>
<keyword evidence="1" id="KW-0732">Signal</keyword>
<reference evidence="4" key="3">
    <citation type="journal article" date="2008" name="Nucleic Acids Res.">
        <title>The rice annotation project database (RAP-DB): 2008 update.</title>
        <authorList>
            <consortium name="The rice annotation project (RAP)"/>
        </authorList>
    </citation>
    <scope>GENOME REANNOTATION</scope>
    <source>
        <strain evidence="4">cv. Nipponbare</strain>
    </source>
</reference>
<evidence type="ECO:0000313" key="3">
    <source>
        <dbReference type="EMBL" id="BAD87072.1"/>
    </source>
</evidence>
<organism evidence="2">
    <name type="scientific">Oryza sativa subsp. japonica</name>
    <name type="common">Rice</name>
    <dbReference type="NCBI Taxonomy" id="39947"/>
    <lineage>
        <taxon>Eukaryota</taxon>
        <taxon>Viridiplantae</taxon>
        <taxon>Streptophyta</taxon>
        <taxon>Embryophyta</taxon>
        <taxon>Tracheophyta</taxon>
        <taxon>Spermatophyta</taxon>
        <taxon>Magnoliopsida</taxon>
        <taxon>Liliopsida</taxon>
        <taxon>Poales</taxon>
        <taxon>Poaceae</taxon>
        <taxon>BOP clade</taxon>
        <taxon>Oryzoideae</taxon>
        <taxon>Oryzeae</taxon>
        <taxon>Oryzinae</taxon>
        <taxon>Oryza</taxon>
        <taxon>Oryza sativa</taxon>
    </lineage>
</organism>
<dbReference type="Proteomes" id="UP000000763">
    <property type="component" value="Chromosome 1"/>
</dbReference>
<name>Q5QM54_ORYSJ</name>
<dbReference type="Proteomes" id="UP000817658">
    <property type="component" value="Chromosome 1"/>
</dbReference>
<dbReference type="AlphaFoldDB" id="Q5QM54"/>
<dbReference type="EMBL" id="AP003230">
    <property type="protein sequence ID" value="BAD87072.1"/>
    <property type="molecule type" value="Genomic_DNA"/>
</dbReference>